<dbReference type="GO" id="GO:0031119">
    <property type="term" value="P:tRNA pseudouridine synthesis"/>
    <property type="evidence" value="ECO:0007669"/>
    <property type="project" value="TreeGrafter"/>
</dbReference>
<dbReference type="InterPro" id="IPR039894">
    <property type="entry name" value="Pus10-like"/>
</dbReference>
<evidence type="ECO:0000256" key="4">
    <source>
        <dbReference type="ARBA" id="ARBA00023235"/>
    </source>
</evidence>
<keyword evidence="4" id="KW-0413">Isomerase</keyword>
<dbReference type="InterPro" id="IPR048741">
    <property type="entry name" value="Pus10-like_C"/>
</dbReference>
<dbReference type="PANTHER" id="PTHR21568">
    <property type="entry name" value="TRNA PSEUDOURIDINE SYNTHASE PUS10"/>
    <property type="match status" value="1"/>
</dbReference>
<proteinExistence type="inferred from homology"/>
<dbReference type="EMBL" id="BLIY01000024">
    <property type="protein sequence ID" value="GFE55708.1"/>
    <property type="molecule type" value="Genomic_DNA"/>
</dbReference>
<comment type="similarity">
    <text evidence="1">Belongs to the pseudouridine synthase Pus10 family.</text>
</comment>
<dbReference type="Pfam" id="PF21238">
    <property type="entry name" value="Pus10_C"/>
    <property type="match status" value="2"/>
</dbReference>
<gene>
    <name evidence="6" type="ORF">BaOVIS_031120</name>
</gene>
<organism evidence="6 7">
    <name type="scientific">Babesia ovis</name>
    <dbReference type="NCBI Taxonomy" id="5869"/>
    <lineage>
        <taxon>Eukaryota</taxon>
        <taxon>Sar</taxon>
        <taxon>Alveolata</taxon>
        <taxon>Apicomplexa</taxon>
        <taxon>Aconoidasida</taxon>
        <taxon>Piroplasmida</taxon>
        <taxon>Babesiidae</taxon>
        <taxon>Babesia</taxon>
    </lineage>
</organism>
<dbReference type="OrthoDB" id="271937at2759"/>
<dbReference type="Gene3D" id="3.30.70.2510">
    <property type="match status" value="1"/>
</dbReference>
<evidence type="ECO:0000259" key="5">
    <source>
        <dbReference type="Pfam" id="PF21238"/>
    </source>
</evidence>
<keyword evidence="3" id="KW-0819">tRNA processing</keyword>
<dbReference type="Proteomes" id="UP001057455">
    <property type="component" value="Unassembled WGS sequence"/>
</dbReference>
<feature type="domain" description="Pus10-like C-terminal" evidence="5">
    <location>
        <begin position="347"/>
        <end position="424"/>
    </location>
</feature>
<evidence type="ECO:0000256" key="3">
    <source>
        <dbReference type="ARBA" id="ARBA00022694"/>
    </source>
</evidence>
<comment type="caution">
    <text evidence="6">The sequence shown here is derived from an EMBL/GenBank/DDBJ whole genome shotgun (WGS) entry which is preliminary data.</text>
</comment>
<keyword evidence="7" id="KW-1185">Reference proteome</keyword>
<evidence type="ECO:0000256" key="2">
    <source>
        <dbReference type="ARBA" id="ARBA00012787"/>
    </source>
</evidence>
<sequence length="649" mass="73319">MSNGLGSTKEDIYLIEGICINCWCTFLFHNEGYHDMDTLSIHPQLTRRLGELYPVVADQDGVCILCSASKVKCTTTIASNKHSCVEKDTPLVVVDNEVPLVAEEHEKIPLADNNTGTESTLDGTYLIANDIHFVPNDGILSVDIDGCPLEDIFYNVGMTSGADAPPGVCVLSSDFNLSVLAVFFHRNIGRNPRINSWAKQSIKIELSQHAKQHFERCRQVLVRVGSDIMAKIMAIENPSDEVTQLMQAYSRFANRKGVSNSTQDVSLITIELYIRRLRNIVLHIVQAECKRLESSSNPLFNRLIKVYEEDRPLFEQLLRIDIETTVEFTTRVKITKFEVSRHVITFKGYYNKFARGICQTSWTPDKDTKSAMSVEDCLIVLLEICKGTSYKFMASGREDYDVRTIGSGRKFCVEVYNCKRDLFDIFMLIEQVTSREFDKVNSGLPLLHLDITQLKQETTVNVEGDHKFYLLNSQQDKEEPGDKEIAIVPVNSETLSQAFSDGDTHQCPDAPVAVGFYGLKVVFDSKLERQIVQYDAENKNKTYSCLVFSEVPIDLDKLKALPTGPFVILQSNPLRTSHRKSQCERQREIHQMSVDPLHPRLFHLKLKTQAGTYIKEFVTGDLDRTTPSVKSLLGAQSLYVIHLDVVDFS</sequence>
<evidence type="ECO:0000256" key="1">
    <source>
        <dbReference type="ARBA" id="ARBA00009652"/>
    </source>
</evidence>
<dbReference type="Gene3D" id="3.30.70.3190">
    <property type="match status" value="1"/>
</dbReference>
<dbReference type="InterPro" id="IPR020103">
    <property type="entry name" value="PsdUridine_synth_cat_dom_sf"/>
</dbReference>
<evidence type="ECO:0000313" key="6">
    <source>
        <dbReference type="EMBL" id="GFE55708.1"/>
    </source>
</evidence>
<evidence type="ECO:0000313" key="7">
    <source>
        <dbReference type="Proteomes" id="UP001057455"/>
    </source>
</evidence>
<accession>A0A9W5WW80</accession>
<dbReference type="SUPFAM" id="SSF55120">
    <property type="entry name" value="Pseudouridine synthase"/>
    <property type="match status" value="1"/>
</dbReference>
<dbReference type="AlphaFoldDB" id="A0A9W5WW80"/>
<feature type="domain" description="Pus10-like C-terminal" evidence="5">
    <location>
        <begin position="528"/>
        <end position="647"/>
    </location>
</feature>
<dbReference type="GO" id="GO:0160148">
    <property type="term" value="F:tRNA pseudouridine(55) synthase activity"/>
    <property type="evidence" value="ECO:0007669"/>
    <property type="project" value="UniProtKB-EC"/>
</dbReference>
<dbReference type="PANTHER" id="PTHR21568:SF0">
    <property type="entry name" value="TRNA PSEUDOURIDINE SYNTHASE PUS10"/>
    <property type="match status" value="1"/>
</dbReference>
<name>A0A9W5WW80_BABOV</name>
<dbReference type="EC" id="5.4.99.25" evidence="2"/>
<reference evidence="6" key="1">
    <citation type="submission" date="2019-12" db="EMBL/GenBank/DDBJ databases">
        <title>Genome sequence of Babesia ovis.</title>
        <authorList>
            <person name="Yamagishi J."/>
            <person name="Sevinc F."/>
            <person name="Xuan X."/>
        </authorList>
    </citation>
    <scope>NUCLEOTIDE SEQUENCE</scope>
    <source>
        <strain evidence="6">Selcuk</strain>
    </source>
</reference>
<dbReference type="GO" id="GO:0003723">
    <property type="term" value="F:RNA binding"/>
    <property type="evidence" value="ECO:0007669"/>
    <property type="project" value="InterPro"/>
</dbReference>
<protein>
    <recommendedName>
        <fullName evidence="2">tRNA pseudouridine(55) synthase</fullName>
        <ecNumber evidence="2">5.4.99.25</ecNumber>
    </recommendedName>
</protein>